<gene>
    <name evidence="2" type="ORF">SAMN06265337_3329</name>
</gene>
<reference evidence="3" key="1">
    <citation type="submission" date="2017-06" db="EMBL/GenBank/DDBJ databases">
        <authorList>
            <person name="Varghese N."/>
            <person name="Submissions S."/>
        </authorList>
    </citation>
    <scope>NUCLEOTIDE SEQUENCE [LARGE SCALE GENOMIC DNA]</scope>
    <source>
        <strain evidence="3">DSM 11116</strain>
    </source>
</reference>
<evidence type="ECO:0000256" key="1">
    <source>
        <dbReference type="SAM" id="SignalP"/>
    </source>
</evidence>
<dbReference type="PROSITE" id="PS51257">
    <property type="entry name" value="PROKAR_LIPOPROTEIN"/>
    <property type="match status" value="1"/>
</dbReference>
<evidence type="ECO:0000313" key="2">
    <source>
        <dbReference type="EMBL" id="SNC76325.1"/>
    </source>
</evidence>
<dbReference type="Proteomes" id="UP000198131">
    <property type="component" value="Unassembled WGS sequence"/>
</dbReference>
<feature type="signal peptide" evidence="1">
    <location>
        <begin position="1"/>
        <end position="21"/>
    </location>
</feature>
<organism evidence="2 3">
    <name type="scientific">Hymenobacter gelipurpurascens</name>
    <dbReference type="NCBI Taxonomy" id="89968"/>
    <lineage>
        <taxon>Bacteria</taxon>
        <taxon>Pseudomonadati</taxon>
        <taxon>Bacteroidota</taxon>
        <taxon>Cytophagia</taxon>
        <taxon>Cytophagales</taxon>
        <taxon>Hymenobacteraceae</taxon>
        <taxon>Hymenobacter</taxon>
    </lineage>
</organism>
<keyword evidence="1" id="KW-0732">Signal</keyword>
<feature type="chain" id="PRO_5012103552" evidence="1">
    <location>
        <begin position="22"/>
        <end position="227"/>
    </location>
</feature>
<dbReference type="AlphaFoldDB" id="A0A212UDK0"/>
<proteinExistence type="predicted"/>
<protein>
    <submittedName>
        <fullName evidence="2">Uncharacterized protein</fullName>
    </submittedName>
</protein>
<sequence length="227" mass="25165">MKLFTYLVCCWLLSCSLNALATPTIADTIPGQQRLMKQLSDATCQRLTMQQQRVEFASLSSVQAQQTFEQALSDVIEEQVPAIRQLAQRSQVAGAYEKLRTTLPTTVAIQLVRTCRPAASLYQKFSRTNTDASDAEKAFISSWGDELCQRLTALNTQGSLQKKTSAERTAVFRKEFMSSLNSRGPQIMQLYGPAGNNQQTVQYLGNLLSGYMLTSCSQMKLLLGSPD</sequence>
<dbReference type="EMBL" id="FYEW01000002">
    <property type="protein sequence ID" value="SNC76325.1"/>
    <property type="molecule type" value="Genomic_DNA"/>
</dbReference>
<keyword evidence="3" id="KW-1185">Reference proteome</keyword>
<accession>A0A212UDK0</accession>
<evidence type="ECO:0000313" key="3">
    <source>
        <dbReference type="Proteomes" id="UP000198131"/>
    </source>
</evidence>
<name>A0A212UDK0_9BACT</name>